<dbReference type="RefSeq" id="XP_016616591.1">
    <property type="nucleotide sequence ID" value="XM_016767075.1"/>
</dbReference>
<feature type="domain" description="Nephrocystin 3-like N-terminal" evidence="2">
    <location>
        <begin position="105"/>
        <end position="272"/>
    </location>
</feature>
<dbReference type="OrthoDB" id="62952at2759"/>
<evidence type="ECO:0000313" key="4">
    <source>
        <dbReference type="Proteomes" id="UP000053789"/>
    </source>
</evidence>
<dbReference type="AlphaFoldDB" id="A0A0D2FTQ6"/>
<dbReference type="InterPro" id="IPR056884">
    <property type="entry name" value="NPHP3-like_N"/>
</dbReference>
<dbReference type="Pfam" id="PF24883">
    <property type="entry name" value="NPHP3_N"/>
    <property type="match status" value="1"/>
</dbReference>
<dbReference type="InterPro" id="IPR027417">
    <property type="entry name" value="P-loop_NTPase"/>
</dbReference>
<accession>A0A0D2FTQ6</accession>
<dbReference type="Proteomes" id="UP000053789">
    <property type="component" value="Unassembled WGS sequence"/>
</dbReference>
<evidence type="ECO:0000313" key="3">
    <source>
        <dbReference type="EMBL" id="KIW89922.1"/>
    </source>
</evidence>
<protein>
    <recommendedName>
        <fullName evidence="2">Nephrocystin 3-like N-terminal domain-containing protein</fullName>
    </recommendedName>
</protein>
<dbReference type="HOGENOM" id="CLU_577455_0_0_1"/>
<gene>
    <name evidence="3" type="ORF">Z519_09352</name>
</gene>
<dbReference type="PANTHER" id="PTHR10039:SF10">
    <property type="entry name" value="NACHT DOMAIN-CONTAINING PROTEIN"/>
    <property type="match status" value="1"/>
</dbReference>
<dbReference type="PANTHER" id="PTHR10039">
    <property type="entry name" value="AMELOGENIN"/>
    <property type="match status" value="1"/>
</dbReference>
<dbReference type="GeneID" id="27702280"/>
<dbReference type="EMBL" id="KN846994">
    <property type="protein sequence ID" value="KIW89922.1"/>
    <property type="molecule type" value="Genomic_DNA"/>
</dbReference>
<proteinExistence type="predicted"/>
<evidence type="ECO:0000256" key="1">
    <source>
        <dbReference type="ARBA" id="ARBA00022737"/>
    </source>
</evidence>
<sequence length="473" mass="53505">MLEHVAIIDDCDTLGRKLDDENGIHKALVPVYKDLLNFYIAALDKLTSKAFVLALVCDQLSQRLPTIVSDFVDHAALLLDRVGNATLELVTDIKKPLQDNKTSDACEWILADPKFIEWYNAPNSGQLVVLDPMGCGKTVITAHAIEELIRRNEHKSPRPVMCYHYCGKDEREKVLYISSSLLLQLLDQQEGLKVEFNRWYDRTKQSEHLDPEQCSADLGKFLSACVENLDRELFVVIDARDECDSDSRDELIVVLDSLSNKMQRLKVFLSSRPQRGIEESLQGATHIRWSPSRERDAIIVGHTVKRYLKKLPPDIQSLVTQMLSQSAQGSAFWVKLTVHLIQKRKIEAMGPMKRFLADSPSPAELSQLYGKLFAHATENDAANAQVATSALQVLAVARRPLSILELSWAVALSDPRADMRTLVQPEACVDKRRVLNLLQPFLSQVDFEDDRKRQVRLVHQSLKELVLRDAPSH</sequence>
<organism evidence="3 4">
    <name type="scientific">Cladophialophora bantiana (strain ATCC 10958 / CBS 173.52 / CDC B-1940 / NIH 8579)</name>
    <name type="common">Xylohypha bantiana</name>
    <dbReference type="NCBI Taxonomy" id="1442370"/>
    <lineage>
        <taxon>Eukaryota</taxon>
        <taxon>Fungi</taxon>
        <taxon>Dikarya</taxon>
        <taxon>Ascomycota</taxon>
        <taxon>Pezizomycotina</taxon>
        <taxon>Eurotiomycetes</taxon>
        <taxon>Chaetothyriomycetidae</taxon>
        <taxon>Chaetothyriales</taxon>
        <taxon>Herpotrichiellaceae</taxon>
        <taxon>Cladophialophora</taxon>
    </lineage>
</organism>
<keyword evidence="4" id="KW-1185">Reference proteome</keyword>
<dbReference type="Gene3D" id="3.40.50.300">
    <property type="entry name" value="P-loop containing nucleotide triphosphate hydrolases"/>
    <property type="match status" value="1"/>
</dbReference>
<keyword evidence="1" id="KW-0677">Repeat</keyword>
<name>A0A0D2FTQ6_CLAB1</name>
<reference evidence="3" key="1">
    <citation type="submission" date="2015-01" db="EMBL/GenBank/DDBJ databases">
        <title>The Genome Sequence of Cladophialophora bantiana CBS 173.52.</title>
        <authorList>
            <consortium name="The Broad Institute Genomics Platform"/>
            <person name="Cuomo C."/>
            <person name="de Hoog S."/>
            <person name="Gorbushina A."/>
            <person name="Stielow B."/>
            <person name="Teixiera M."/>
            <person name="Abouelleil A."/>
            <person name="Chapman S.B."/>
            <person name="Priest M."/>
            <person name="Young S.K."/>
            <person name="Wortman J."/>
            <person name="Nusbaum C."/>
            <person name="Birren B."/>
        </authorList>
    </citation>
    <scope>NUCLEOTIDE SEQUENCE [LARGE SCALE GENOMIC DNA]</scope>
    <source>
        <strain evidence="3">CBS 173.52</strain>
    </source>
</reference>
<evidence type="ECO:0000259" key="2">
    <source>
        <dbReference type="Pfam" id="PF24883"/>
    </source>
</evidence>
<dbReference type="VEuPathDB" id="FungiDB:Z519_09352"/>